<dbReference type="Gene3D" id="3.90.420.10">
    <property type="entry name" value="Oxidoreductase, molybdopterin-binding domain"/>
    <property type="match status" value="1"/>
</dbReference>
<keyword evidence="2" id="KW-0472">Membrane</keyword>
<name>A0A8H9FSK7_9MICO</name>
<dbReference type="PANTHER" id="PTHR19372:SF7">
    <property type="entry name" value="SULFITE OXIDASE, MITOCHONDRIAL"/>
    <property type="match status" value="1"/>
</dbReference>
<evidence type="ECO:0000256" key="2">
    <source>
        <dbReference type="SAM" id="Phobius"/>
    </source>
</evidence>
<feature type="region of interest" description="Disordered" evidence="1">
    <location>
        <begin position="158"/>
        <end position="180"/>
    </location>
</feature>
<protein>
    <submittedName>
        <fullName evidence="4">Oxidoreductase</fullName>
    </submittedName>
</protein>
<dbReference type="GO" id="GO:0020037">
    <property type="term" value="F:heme binding"/>
    <property type="evidence" value="ECO:0007669"/>
    <property type="project" value="TreeGrafter"/>
</dbReference>
<dbReference type="Proteomes" id="UP000628079">
    <property type="component" value="Unassembled WGS sequence"/>
</dbReference>
<dbReference type="Pfam" id="PF00174">
    <property type="entry name" value="Oxidored_molyb"/>
    <property type="match status" value="1"/>
</dbReference>
<accession>A0A8H9FSK7</accession>
<keyword evidence="2" id="KW-0812">Transmembrane</keyword>
<feature type="domain" description="Oxidoreductase molybdopterin-binding" evidence="3">
    <location>
        <begin position="260"/>
        <end position="411"/>
    </location>
</feature>
<feature type="transmembrane region" description="Helical" evidence="2">
    <location>
        <begin position="99"/>
        <end position="117"/>
    </location>
</feature>
<proteinExistence type="predicted"/>
<dbReference type="SUPFAM" id="SSF81296">
    <property type="entry name" value="E set domains"/>
    <property type="match status" value="1"/>
</dbReference>
<sequence>MDASVPTSHPRWPYAVSGLLAAAAGAAAGHLVAAFVAPEASPVLAVGSQVIDATPTPVKEWAVRTMGTADKPILIGSVTVVTLLLAAAAGLVSRTRPLVGRLVIVGLATLAAAAAVLRPTAGQLDVVPGLVTGLVGVGVLTLLLGLVARRETAVVASGRTGAASAPESPTDHNARATGEEVSTGRRSFLLGAGATAVGAAAVGAVGQKLTADAIAPSTMTLPAPAQTLAPLPAGIEGTVKGIVPWRTPNKDFYRIDTALVIPRVDVDSWELTIDGEVDSPFSIDFAELSSMDLVEKDITMCCVSNEVGGGYIGGARWLGVPVRQLLERAGVRGSADQILSTSVDGMTISTPVQALTDDRDALLAIGMNGEPLPRRHGYPVRLVTPGLYGFVGSTKWVERLTATTYAAKKAYWTEREWATDGRILTQSRIDTPRGLANLRPGRNVIGGVAWAQGRGIAKVEVRIDDEPWREATLGPDANIDYWRQWFLEWDAKAGRHELTVRATDLTGAVQTEQRAEPFPRGATGWHSIPVLVD</sequence>
<dbReference type="EMBL" id="BMEA01000002">
    <property type="protein sequence ID" value="GGB80182.1"/>
    <property type="molecule type" value="Genomic_DNA"/>
</dbReference>
<evidence type="ECO:0000256" key="1">
    <source>
        <dbReference type="SAM" id="MobiDB-lite"/>
    </source>
</evidence>
<dbReference type="GO" id="GO:0008482">
    <property type="term" value="F:sulfite oxidase activity"/>
    <property type="evidence" value="ECO:0007669"/>
    <property type="project" value="TreeGrafter"/>
</dbReference>
<dbReference type="GO" id="GO:0006790">
    <property type="term" value="P:sulfur compound metabolic process"/>
    <property type="evidence" value="ECO:0007669"/>
    <property type="project" value="TreeGrafter"/>
</dbReference>
<dbReference type="SUPFAM" id="SSF56524">
    <property type="entry name" value="Oxidoreductase molybdopterin-binding domain"/>
    <property type="match status" value="1"/>
</dbReference>
<feature type="compositionally biased region" description="Basic and acidic residues" evidence="1">
    <location>
        <begin position="169"/>
        <end position="178"/>
    </location>
</feature>
<reference evidence="4" key="2">
    <citation type="submission" date="2020-09" db="EMBL/GenBank/DDBJ databases">
        <authorList>
            <person name="Sun Q."/>
            <person name="Zhou Y."/>
        </authorList>
    </citation>
    <scope>NUCLEOTIDE SEQUENCE</scope>
    <source>
        <strain evidence="4">CGMCC 1.10749</strain>
    </source>
</reference>
<dbReference type="InterPro" id="IPR000572">
    <property type="entry name" value="OxRdtase_Mopterin-bd_dom"/>
</dbReference>
<organism evidence="4 5">
    <name type="scientific">Knoellia flava</name>
    <dbReference type="NCBI Taxonomy" id="913969"/>
    <lineage>
        <taxon>Bacteria</taxon>
        <taxon>Bacillati</taxon>
        <taxon>Actinomycetota</taxon>
        <taxon>Actinomycetes</taxon>
        <taxon>Micrococcales</taxon>
        <taxon>Intrasporangiaceae</taxon>
        <taxon>Knoellia</taxon>
    </lineage>
</organism>
<dbReference type="RefSeq" id="WP_035945456.1">
    <property type="nucleotide sequence ID" value="NZ_BMEA01000002.1"/>
</dbReference>
<dbReference type="GO" id="GO:0043546">
    <property type="term" value="F:molybdopterin cofactor binding"/>
    <property type="evidence" value="ECO:0007669"/>
    <property type="project" value="TreeGrafter"/>
</dbReference>
<reference evidence="4" key="1">
    <citation type="journal article" date="2014" name="Int. J. Syst. Evol. Microbiol.">
        <title>Complete genome sequence of Corynebacterium casei LMG S-19264T (=DSM 44701T), isolated from a smear-ripened cheese.</title>
        <authorList>
            <consortium name="US DOE Joint Genome Institute (JGI-PGF)"/>
            <person name="Walter F."/>
            <person name="Albersmeier A."/>
            <person name="Kalinowski J."/>
            <person name="Ruckert C."/>
        </authorList>
    </citation>
    <scope>NUCLEOTIDE SEQUENCE</scope>
    <source>
        <strain evidence="4">CGMCC 1.10749</strain>
    </source>
</reference>
<dbReference type="InterPro" id="IPR014756">
    <property type="entry name" value="Ig_E-set"/>
</dbReference>
<feature type="transmembrane region" description="Helical" evidence="2">
    <location>
        <begin position="73"/>
        <end position="92"/>
    </location>
</feature>
<keyword evidence="2" id="KW-1133">Transmembrane helix</keyword>
<dbReference type="InterPro" id="IPR036374">
    <property type="entry name" value="OxRdtase_Mopterin-bd_sf"/>
</dbReference>
<feature type="transmembrane region" description="Helical" evidence="2">
    <location>
        <begin position="12"/>
        <end position="37"/>
    </location>
</feature>
<dbReference type="Gene3D" id="2.60.40.650">
    <property type="match status" value="1"/>
</dbReference>
<evidence type="ECO:0000259" key="3">
    <source>
        <dbReference type="Pfam" id="PF00174"/>
    </source>
</evidence>
<evidence type="ECO:0000313" key="4">
    <source>
        <dbReference type="EMBL" id="GGB80182.1"/>
    </source>
</evidence>
<dbReference type="AlphaFoldDB" id="A0A8H9FSK7"/>
<comment type="caution">
    <text evidence="4">The sequence shown here is derived from an EMBL/GenBank/DDBJ whole genome shotgun (WGS) entry which is preliminary data.</text>
</comment>
<gene>
    <name evidence="4" type="ORF">GCM10011314_19760</name>
</gene>
<evidence type="ECO:0000313" key="5">
    <source>
        <dbReference type="Proteomes" id="UP000628079"/>
    </source>
</evidence>
<feature type="transmembrane region" description="Helical" evidence="2">
    <location>
        <begin position="129"/>
        <end position="148"/>
    </location>
</feature>
<dbReference type="PANTHER" id="PTHR19372">
    <property type="entry name" value="SULFITE REDUCTASE"/>
    <property type="match status" value="1"/>
</dbReference>